<organism evidence="1 2">
    <name type="scientific">Amanita muscaria (strain Koide BX008)</name>
    <dbReference type="NCBI Taxonomy" id="946122"/>
    <lineage>
        <taxon>Eukaryota</taxon>
        <taxon>Fungi</taxon>
        <taxon>Dikarya</taxon>
        <taxon>Basidiomycota</taxon>
        <taxon>Agaricomycotina</taxon>
        <taxon>Agaricomycetes</taxon>
        <taxon>Agaricomycetidae</taxon>
        <taxon>Agaricales</taxon>
        <taxon>Pluteineae</taxon>
        <taxon>Amanitaceae</taxon>
        <taxon>Amanita</taxon>
    </lineage>
</organism>
<proteinExistence type="predicted"/>
<name>A0A0C2S7F7_AMAMK</name>
<accession>A0A0C2S7F7</accession>
<evidence type="ECO:0000313" key="2">
    <source>
        <dbReference type="Proteomes" id="UP000054549"/>
    </source>
</evidence>
<keyword evidence="2" id="KW-1185">Reference proteome</keyword>
<dbReference type="AlphaFoldDB" id="A0A0C2S7F7"/>
<gene>
    <name evidence="1" type="ORF">M378DRAFT_170261</name>
</gene>
<sequence>MIVGLPLYRDPDWMDLNKTFTLDTGKASIPLIVVPPPCDRMYFPDIADTGYKHLSCPVPSPLF</sequence>
<dbReference type="HOGENOM" id="CLU_3074086_0_0_1"/>
<protein>
    <submittedName>
        <fullName evidence="1">Uncharacterized protein</fullName>
    </submittedName>
</protein>
<evidence type="ECO:0000313" key="1">
    <source>
        <dbReference type="EMBL" id="KIL58710.1"/>
    </source>
</evidence>
<dbReference type="InParanoid" id="A0A0C2S7F7"/>
<reference evidence="1 2" key="1">
    <citation type="submission" date="2014-04" db="EMBL/GenBank/DDBJ databases">
        <title>Evolutionary Origins and Diversification of the Mycorrhizal Mutualists.</title>
        <authorList>
            <consortium name="DOE Joint Genome Institute"/>
            <consortium name="Mycorrhizal Genomics Consortium"/>
            <person name="Kohler A."/>
            <person name="Kuo A."/>
            <person name="Nagy L.G."/>
            <person name="Floudas D."/>
            <person name="Copeland A."/>
            <person name="Barry K.W."/>
            <person name="Cichocki N."/>
            <person name="Veneault-Fourrey C."/>
            <person name="LaButti K."/>
            <person name="Lindquist E.A."/>
            <person name="Lipzen A."/>
            <person name="Lundell T."/>
            <person name="Morin E."/>
            <person name="Murat C."/>
            <person name="Riley R."/>
            <person name="Ohm R."/>
            <person name="Sun H."/>
            <person name="Tunlid A."/>
            <person name="Henrissat B."/>
            <person name="Grigoriev I.V."/>
            <person name="Hibbett D.S."/>
            <person name="Martin F."/>
        </authorList>
    </citation>
    <scope>NUCLEOTIDE SEQUENCE [LARGE SCALE GENOMIC DNA]</scope>
    <source>
        <strain evidence="1 2">Koide BX008</strain>
    </source>
</reference>
<dbReference type="Proteomes" id="UP000054549">
    <property type="component" value="Unassembled WGS sequence"/>
</dbReference>
<dbReference type="EMBL" id="KN818331">
    <property type="protein sequence ID" value="KIL58710.1"/>
    <property type="molecule type" value="Genomic_DNA"/>
</dbReference>